<dbReference type="PANTHER" id="PTHR33064:SF37">
    <property type="entry name" value="RIBONUCLEASE H"/>
    <property type="match status" value="1"/>
</dbReference>
<dbReference type="OrthoDB" id="420169at2759"/>
<reference evidence="2" key="1">
    <citation type="submission" date="2021-04" db="EMBL/GenBank/DDBJ databases">
        <authorList>
            <person name="Tunstrom K."/>
        </authorList>
    </citation>
    <scope>NUCLEOTIDE SEQUENCE</scope>
</reference>
<dbReference type="Pfam" id="PF00078">
    <property type="entry name" value="RVT_1"/>
    <property type="match status" value="1"/>
</dbReference>
<feature type="domain" description="Reverse transcriptase" evidence="1">
    <location>
        <begin position="2"/>
        <end position="186"/>
    </location>
</feature>
<evidence type="ECO:0000313" key="2">
    <source>
        <dbReference type="EMBL" id="CAG4935733.1"/>
    </source>
</evidence>
<protein>
    <submittedName>
        <fullName evidence="2">(apollo) hypothetical protein</fullName>
    </submittedName>
</protein>
<dbReference type="PANTHER" id="PTHR33064">
    <property type="entry name" value="POL PROTEIN"/>
    <property type="match status" value="1"/>
</dbReference>
<evidence type="ECO:0000259" key="1">
    <source>
        <dbReference type="PROSITE" id="PS50878"/>
    </source>
</evidence>
<accession>A0A8S3W1J1</accession>
<dbReference type="InterPro" id="IPR051320">
    <property type="entry name" value="Viral_Replic_Matur_Polypro"/>
</dbReference>
<dbReference type="EMBL" id="CAJQZP010000065">
    <property type="protein sequence ID" value="CAG4935733.1"/>
    <property type="molecule type" value="Genomic_DNA"/>
</dbReference>
<dbReference type="CDD" id="cd01647">
    <property type="entry name" value="RT_LTR"/>
    <property type="match status" value="1"/>
</dbReference>
<dbReference type="PROSITE" id="PS50878">
    <property type="entry name" value="RT_POL"/>
    <property type="match status" value="1"/>
</dbReference>
<dbReference type="AlphaFoldDB" id="A0A8S3W1J1"/>
<dbReference type="InterPro" id="IPR000477">
    <property type="entry name" value="RT_dom"/>
</dbReference>
<name>A0A8S3W1J1_PARAO</name>
<sequence>MLENDIIEESNSEWSSPILLVPKKSSKGNEKKWRLVVDYRKLNEVICDDKFPLPNINEILDTLTGAIYFTHLDLHQGYYQVSLEPSSRKLTAFTTNTGKYCMKRLPMGLKISPNAFSRMMSVAMSGLTYDKCLVYQDDFIVFGRNLSSHNKNLITVMERLRKVNLKLNPQKCEFLKKEILYLGHLVTEKGVLPDPEKTKVLRNYPTPKNVDEVKRFVAFCNYYRKFIRNFSDI</sequence>
<dbReference type="Proteomes" id="UP000691718">
    <property type="component" value="Unassembled WGS sequence"/>
</dbReference>
<organism evidence="2 3">
    <name type="scientific">Parnassius apollo</name>
    <name type="common">Apollo butterfly</name>
    <name type="synonym">Papilio apollo</name>
    <dbReference type="NCBI Taxonomy" id="110799"/>
    <lineage>
        <taxon>Eukaryota</taxon>
        <taxon>Metazoa</taxon>
        <taxon>Ecdysozoa</taxon>
        <taxon>Arthropoda</taxon>
        <taxon>Hexapoda</taxon>
        <taxon>Insecta</taxon>
        <taxon>Pterygota</taxon>
        <taxon>Neoptera</taxon>
        <taxon>Endopterygota</taxon>
        <taxon>Lepidoptera</taxon>
        <taxon>Glossata</taxon>
        <taxon>Ditrysia</taxon>
        <taxon>Papilionoidea</taxon>
        <taxon>Papilionidae</taxon>
        <taxon>Parnassiinae</taxon>
        <taxon>Parnassini</taxon>
        <taxon>Parnassius</taxon>
        <taxon>Parnassius</taxon>
    </lineage>
</organism>
<evidence type="ECO:0000313" key="3">
    <source>
        <dbReference type="Proteomes" id="UP000691718"/>
    </source>
</evidence>
<keyword evidence="3" id="KW-1185">Reference proteome</keyword>
<comment type="caution">
    <text evidence="2">The sequence shown here is derived from an EMBL/GenBank/DDBJ whole genome shotgun (WGS) entry which is preliminary data.</text>
</comment>
<gene>
    <name evidence="2" type="ORF">PAPOLLO_LOCUS1038</name>
</gene>
<proteinExistence type="predicted"/>